<evidence type="ECO:0000313" key="2">
    <source>
        <dbReference type="EMBL" id="RAM02248.1"/>
    </source>
</evidence>
<dbReference type="OrthoDB" id="5396913at2"/>
<dbReference type="RefSeq" id="WP_111955872.1">
    <property type="nucleotide sequence ID" value="NZ_CP036313.1"/>
</dbReference>
<keyword evidence="4" id="KW-1185">Reference proteome</keyword>
<dbReference type="EMBL" id="QLNI01000016">
    <property type="protein sequence ID" value="RAM02248.1"/>
    <property type="molecule type" value="Genomic_DNA"/>
</dbReference>
<evidence type="ECO:0000313" key="3">
    <source>
        <dbReference type="Proteomes" id="UP000248798"/>
    </source>
</evidence>
<evidence type="ECO:0000313" key="4">
    <source>
        <dbReference type="Proteomes" id="UP000293902"/>
    </source>
</evidence>
<evidence type="ECO:0000313" key="1">
    <source>
        <dbReference type="EMBL" id="QBH14426.1"/>
    </source>
</evidence>
<dbReference type="Proteomes" id="UP000293902">
    <property type="component" value="Chromosome"/>
</dbReference>
<name>A0A328FCE6_9BACT</name>
<dbReference type="EMBL" id="CP036313">
    <property type="protein sequence ID" value="QBH14426.1"/>
    <property type="molecule type" value="Genomic_DNA"/>
</dbReference>
<reference evidence="2 3" key="1">
    <citation type="submission" date="2018-06" db="EMBL/GenBank/DDBJ databases">
        <title>Complete Genome Sequence of Desulfobacter hydrogenophilus (DSM3380).</title>
        <authorList>
            <person name="Marietou A."/>
            <person name="Schreiber L."/>
            <person name="Marshall I."/>
            <person name="Jorgensen B."/>
        </authorList>
    </citation>
    <scope>NUCLEOTIDE SEQUENCE [LARGE SCALE GENOMIC DNA]</scope>
    <source>
        <strain evidence="2 3">DSM 3380</strain>
    </source>
</reference>
<dbReference type="AlphaFoldDB" id="A0A328FCE6"/>
<protein>
    <submittedName>
        <fullName evidence="2">Uncharacterized protein</fullName>
    </submittedName>
</protein>
<sequence>MRFLLIIFVWIFFVGGLWAYTTNRDAALPAGPAQVADREVLTGAYILEITPGFSIDKDPFALALDDAPQTPGLEVRLNGQKLTVDAGEIFRGKVIRITEGLAPTIGFNEFYVQASPPMSEFHLDHCLRVRLLDREAPIVDHTIWGSRGAVVAGTVDFTLAAPKEENHDY</sequence>
<proteinExistence type="predicted"/>
<accession>A0A328FCE6</accession>
<gene>
    <name evidence="2" type="ORF">DO021_09045</name>
    <name evidence="1" type="ORF">EYB58_16745</name>
</gene>
<reference evidence="1 4" key="2">
    <citation type="submission" date="2019-02" db="EMBL/GenBank/DDBJ databases">
        <title>Complete genome sequence of Desulfobacter hydrogenophilus AcRS1.</title>
        <authorList>
            <person name="Marietou A."/>
            <person name="Lund M.B."/>
            <person name="Marshall I.P.G."/>
            <person name="Schreiber L."/>
            <person name="Jorgensen B."/>
        </authorList>
    </citation>
    <scope>NUCLEOTIDE SEQUENCE [LARGE SCALE GENOMIC DNA]</scope>
    <source>
        <strain evidence="1 4">AcRS1</strain>
    </source>
</reference>
<organism evidence="2 3">
    <name type="scientific">Desulfobacter hydrogenophilus</name>
    <dbReference type="NCBI Taxonomy" id="2291"/>
    <lineage>
        <taxon>Bacteria</taxon>
        <taxon>Pseudomonadati</taxon>
        <taxon>Thermodesulfobacteriota</taxon>
        <taxon>Desulfobacteria</taxon>
        <taxon>Desulfobacterales</taxon>
        <taxon>Desulfobacteraceae</taxon>
        <taxon>Desulfobacter</taxon>
    </lineage>
</organism>
<dbReference type="Proteomes" id="UP000248798">
    <property type="component" value="Unassembled WGS sequence"/>
</dbReference>